<keyword evidence="3" id="KW-1185">Reference proteome</keyword>
<reference evidence="2 4" key="2">
    <citation type="submission" date="2017-11" db="EMBL/GenBank/DDBJ databases">
        <title>Draft Genome Sequence of Methylobacter psychrotolerans Sph1T, an Obligate Methanotroph from Low-Temperature Environments.</title>
        <authorList>
            <person name="Oshkin I.Y."/>
            <person name="Miroshnikov K."/>
            <person name="Belova S.E."/>
            <person name="Korzhenkov A."/>
            <person name="Toshchakov S.V."/>
            <person name="Dedysh S.N."/>
        </authorList>
    </citation>
    <scope>NUCLEOTIDE SEQUENCE [LARGE SCALE GENOMIC DNA]</scope>
    <source>
        <strain evidence="2 4">Sph1</strain>
    </source>
</reference>
<organism evidence="1 3">
    <name type="scientific">Methylovulum psychrotolerans</name>
    <dbReference type="NCBI Taxonomy" id="1704499"/>
    <lineage>
        <taxon>Bacteria</taxon>
        <taxon>Pseudomonadati</taxon>
        <taxon>Pseudomonadota</taxon>
        <taxon>Gammaproteobacteria</taxon>
        <taxon>Methylococcales</taxon>
        <taxon>Methylococcaceae</taxon>
        <taxon>Methylovulum</taxon>
    </lineage>
</organism>
<gene>
    <name evidence="2" type="ORF">AADEFJLK_02854</name>
    <name evidence="1" type="ORF">CEK71_14070</name>
</gene>
<evidence type="ECO:0000313" key="2">
    <source>
        <dbReference type="EMBL" id="POZ51404.1"/>
    </source>
</evidence>
<dbReference type="RefSeq" id="WP_088621627.1">
    <property type="nucleotide sequence ID" value="NZ_CP022129.1"/>
</dbReference>
<dbReference type="OrthoDB" id="281274at2"/>
<dbReference type="SUPFAM" id="SSF47240">
    <property type="entry name" value="Ferritin-like"/>
    <property type="match status" value="1"/>
</dbReference>
<proteinExistence type="predicted"/>
<dbReference type="EMBL" id="CP022129">
    <property type="protein sequence ID" value="ASF48766.1"/>
    <property type="molecule type" value="Genomic_DNA"/>
</dbReference>
<evidence type="ECO:0000313" key="1">
    <source>
        <dbReference type="EMBL" id="ASF48766.1"/>
    </source>
</evidence>
<name>A0A1Z4C5E0_9GAMM</name>
<dbReference type="AlphaFoldDB" id="A0A1Z4C5E0"/>
<dbReference type="Proteomes" id="UP000197019">
    <property type="component" value="Chromosome"/>
</dbReference>
<evidence type="ECO:0000313" key="4">
    <source>
        <dbReference type="Proteomes" id="UP000237423"/>
    </source>
</evidence>
<accession>A0A1Z4C5E0</accession>
<reference evidence="1 3" key="1">
    <citation type="submission" date="2017-06" db="EMBL/GenBank/DDBJ databases">
        <title>Genome Sequencing of the methanotroph Methylovulum psychrotolerants str. HV10-M2 isolated from a high-altitude environment.</title>
        <authorList>
            <person name="Mateos-Rivera A."/>
        </authorList>
    </citation>
    <scope>NUCLEOTIDE SEQUENCE [LARGE SCALE GENOMIC DNA]</scope>
    <source>
        <strain evidence="1 3">HV10_M2</strain>
    </source>
</reference>
<dbReference type="KEGG" id="mpsy:CEK71_14070"/>
<protein>
    <submittedName>
        <fullName evidence="1">Uncharacterized protein</fullName>
    </submittedName>
</protein>
<dbReference type="InterPro" id="IPR012347">
    <property type="entry name" value="Ferritin-like"/>
</dbReference>
<dbReference type="EMBL" id="PGFZ01000006">
    <property type="protein sequence ID" value="POZ51404.1"/>
    <property type="molecule type" value="Genomic_DNA"/>
</dbReference>
<dbReference type="Proteomes" id="UP000237423">
    <property type="component" value="Unassembled WGS sequence"/>
</dbReference>
<dbReference type="InterPro" id="IPR009078">
    <property type="entry name" value="Ferritin-like_SF"/>
</dbReference>
<sequence>MQHIKDIEKLLKNELSATETYQQALDTLKADVGLGESEVLMPLLEEHKEALASLQALNQRLAGEPTESSGAWGAWAKIVLGGANWLGKESVLKALLEGEKSGADDYKSALEDTELLADIRALIETKLLPAQHAHIGTLELLLVA</sequence>
<evidence type="ECO:0000313" key="3">
    <source>
        <dbReference type="Proteomes" id="UP000197019"/>
    </source>
</evidence>
<dbReference type="Gene3D" id="1.20.1260.10">
    <property type="match status" value="1"/>
</dbReference>